<evidence type="ECO:0000256" key="4">
    <source>
        <dbReference type="ARBA" id="ARBA00022989"/>
    </source>
</evidence>
<evidence type="ECO:0000256" key="2">
    <source>
        <dbReference type="ARBA" id="ARBA00010596"/>
    </source>
</evidence>
<sequence length="279" mass="31873">MVEKAGHVVLDFNGSLENSQASNLDFRDFTFIPTSEQKDQSNGYFTVINYKTAQTVHLDERDLTGEIQPNPAEFKNYYFSGSSSNFAARYLEQRGFGWLLETEDSEEYNTSLLEELDIDLRDIYYKLRCVLFPLPYFNHKIQLVRENPDFWGPLAVVLAYALLSLYGQLHVVSWILTIWFTGSFIVFFLARSLGAEVTFSQCLGVIGYCLIPLVLIASVLPVVKSFSPLAFTLKIFGVIWAVYSAGTLLCVEELHDKRPLLLYPIFLLYIYFFSLYTGA</sequence>
<dbReference type="Proteomes" id="UP000054630">
    <property type="component" value="Unassembled WGS sequence"/>
</dbReference>
<dbReference type="GO" id="GO:0005802">
    <property type="term" value="C:trans-Golgi network"/>
    <property type="evidence" value="ECO:0007669"/>
    <property type="project" value="TreeGrafter"/>
</dbReference>
<dbReference type="STRING" id="6336.A0A0V0S9Z8"/>
<dbReference type="PANTHER" id="PTHR21236">
    <property type="entry name" value="GOLGI MEMBRANE PROTEIN YIP1"/>
    <property type="match status" value="1"/>
</dbReference>
<feature type="transmembrane region" description="Helical" evidence="9">
    <location>
        <begin position="229"/>
        <end position="251"/>
    </location>
</feature>
<feature type="transmembrane region" description="Helical" evidence="9">
    <location>
        <begin position="172"/>
        <end position="190"/>
    </location>
</feature>
<protein>
    <recommendedName>
        <fullName evidence="9">Protein YIPF</fullName>
    </recommendedName>
</protein>
<dbReference type="OrthoDB" id="411251at2759"/>
<keyword evidence="12" id="KW-1185">Reference proteome</keyword>
<feature type="transmembrane region" description="Helical" evidence="9">
    <location>
        <begin position="260"/>
        <end position="278"/>
    </location>
</feature>
<dbReference type="InterPro" id="IPR045231">
    <property type="entry name" value="Yip1/4-like"/>
</dbReference>
<name>A0A0V0S9Z8_9BILA</name>
<dbReference type="AlphaFoldDB" id="A0A0V0S9Z8"/>
<feature type="domain" description="Yip1" evidence="10">
    <location>
        <begin position="143"/>
        <end position="275"/>
    </location>
</feature>
<comment type="function">
    <text evidence="8">Involved in the maintenance of the Golgi structure.</text>
</comment>
<dbReference type="GO" id="GO:0048280">
    <property type="term" value="P:vesicle fusion with Golgi apparatus"/>
    <property type="evidence" value="ECO:0007669"/>
    <property type="project" value="TreeGrafter"/>
</dbReference>
<evidence type="ECO:0000256" key="5">
    <source>
        <dbReference type="ARBA" id="ARBA00023034"/>
    </source>
</evidence>
<dbReference type="EMBL" id="JYDL01000023">
    <property type="protein sequence ID" value="KRX23495.1"/>
    <property type="molecule type" value="Genomic_DNA"/>
</dbReference>
<dbReference type="PANTHER" id="PTHR21236:SF7">
    <property type="entry name" value="PROTEIN YIPF4"/>
    <property type="match status" value="1"/>
</dbReference>
<feature type="transmembrane region" description="Helical" evidence="9">
    <location>
        <begin position="150"/>
        <end position="166"/>
    </location>
</feature>
<evidence type="ECO:0000259" key="10">
    <source>
        <dbReference type="Pfam" id="PF04893"/>
    </source>
</evidence>
<dbReference type="GO" id="GO:0000139">
    <property type="term" value="C:Golgi membrane"/>
    <property type="evidence" value="ECO:0007669"/>
    <property type="project" value="UniProtKB-SubCell"/>
</dbReference>
<evidence type="ECO:0000313" key="11">
    <source>
        <dbReference type="EMBL" id="KRX23495.1"/>
    </source>
</evidence>
<evidence type="ECO:0000256" key="9">
    <source>
        <dbReference type="RuleBase" id="RU361264"/>
    </source>
</evidence>
<keyword evidence="4 9" id="KW-1133">Transmembrane helix</keyword>
<comment type="subcellular location">
    <subcellularLocation>
        <location evidence="1 9">Golgi apparatus membrane</location>
        <topology evidence="1 9">Multi-pass membrane protein</topology>
    </subcellularLocation>
    <subcellularLocation>
        <location evidence="7">Golgi apparatus</location>
        <location evidence="7">cis-Golgi network membrane</location>
    </subcellularLocation>
</comment>
<feature type="transmembrane region" description="Helical" evidence="9">
    <location>
        <begin position="202"/>
        <end position="223"/>
    </location>
</feature>
<comment type="caution">
    <text evidence="11">The sequence shown here is derived from an EMBL/GenBank/DDBJ whole genome shotgun (WGS) entry which is preliminary data.</text>
</comment>
<dbReference type="InterPro" id="IPR006977">
    <property type="entry name" value="Yip1_dom"/>
</dbReference>
<evidence type="ECO:0000256" key="6">
    <source>
        <dbReference type="ARBA" id="ARBA00023136"/>
    </source>
</evidence>
<evidence type="ECO:0000313" key="12">
    <source>
        <dbReference type="Proteomes" id="UP000054630"/>
    </source>
</evidence>
<accession>A0A0V0S9Z8</accession>
<keyword evidence="6 9" id="KW-0472">Membrane</keyword>
<dbReference type="Pfam" id="PF04893">
    <property type="entry name" value="Yip1"/>
    <property type="match status" value="1"/>
</dbReference>
<evidence type="ECO:0000256" key="8">
    <source>
        <dbReference type="ARBA" id="ARBA00037720"/>
    </source>
</evidence>
<gene>
    <name evidence="11" type="primary">Yipf4</name>
    <name evidence="11" type="ORF">T07_6358</name>
</gene>
<evidence type="ECO:0000256" key="3">
    <source>
        <dbReference type="ARBA" id="ARBA00022692"/>
    </source>
</evidence>
<keyword evidence="3 9" id="KW-0812">Transmembrane</keyword>
<dbReference type="GO" id="GO:0006888">
    <property type="term" value="P:endoplasmic reticulum to Golgi vesicle-mediated transport"/>
    <property type="evidence" value="ECO:0007669"/>
    <property type="project" value="InterPro"/>
</dbReference>
<evidence type="ECO:0000256" key="7">
    <source>
        <dbReference type="ARBA" id="ARBA00024188"/>
    </source>
</evidence>
<keyword evidence="5" id="KW-0333">Golgi apparatus</keyword>
<reference evidence="11 12" key="1">
    <citation type="submission" date="2015-01" db="EMBL/GenBank/DDBJ databases">
        <title>Evolution of Trichinella species and genotypes.</title>
        <authorList>
            <person name="Korhonen P.K."/>
            <person name="Edoardo P."/>
            <person name="Giuseppe L.R."/>
            <person name="Gasser R.B."/>
        </authorList>
    </citation>
    <scope>NUCLEOTIDE SEQUENCE [LARGE SCALE GENOMIC DNA]</scope>
    <source>
        <strain evidence="11">ISS37</strain>
    </source>
</reference>
<organism evidence="11 12">
    <name type="scientific">Trichinella nelsoni</name>
    <dbReference type="NCBI Taxonomy" id="6336"/>
    <lineage>
        <taxon>Eukaryota</taxon>
        <taxon>Metazoa</taxon>
        <taxon>Ecdysozoa</taxon>
        <taxon>Nematoda</taxon>
        <taxon>Enoplea</taxon>
        <taxon>Dorylaimia</taxon>
        <taxon>Trichinellida</taxon>
        <taxon>Trichinellidae</taxon>
        <taxon>Trichinella</taxon>
    </lineage>
</organism>
<comment type="similarity">
    <text evidence="2 9">Belongs to the YIP1 family.</text>
</comment>
<proteinExistence type="inferred from homology"/>
<evidence type="ECO:0000256" key="1">
    <source>
        <dbReference type="ARBA" id="ARBA00004653"/>
    </source>
</evidence>